<dbReference type="OrthoDB" id="1954703at2"/>
<organism evidence="2 3">
    <name type="scientific">Carboxydothermus pertinax</name>
    <dbReference type="NCBI Taxonomy" id="870242"/>
    <lineage>
        <taxon>Bacteria</taxon>
        <taxon>Bacillati</taxon>
        <taxon>Bacillota</taxon>
        <taxon>Clostridia</taxon>
        <taxon>Thermoanaerobacterales</taxon>
        <taxon>Thermoanaerobacteraceae</taxon>
        <taxon>Carboxydothermus</taxon>
    </lineage>
</organism>
<dbReference type="InterPro" id="IPR012454">
    <property type="entry name" value="DUF1659"/>
</dbReference>
<dbReference type="EMBL" id="BDJK01000020">
    <property type="protein sequence ID" value="GAV22840.1"/>
    <property type="molecule type" value="Genomic_DNA"/>
</dbReference>
<name>A0A1L8CVA5_9THEO</name>
<accession>A0A1L8CVA5</accession>
<protein>
    <recommendedName>
        <fullName evidence="1">DUF1659 domain-containing protein</fullName>
    </recommendedName>
</protein>
<feature type="domain" description="DUF1659" evidence="1">
    <location>
        <begin position="2"/>
        <end position="72"/>
    </location>
</feature>
<dbReference type="AlphaFoldDB" id="A0A1L8CVA5"/>
<gene>
    <name evidence="2" type="ORF">cpu_13500</name>
</gene>
<evidence type="ECO:0000259" key="1">
    <source>
        <dbReference type="Pfam" id="PF07872"/>
    </source>
</evidence>
<dbReference type="RefSeq" id="WP_075859297.1">
    <property type="nucleotide sequence ID" value="NZ_BDJK01000020.1"/>
</dbReference>
<dbReference type="STRING" id="870242.cpu_13500"/>
<dbReference type="Proteomes" id="UP000187485">
    <property type="component" value="Unassembled WGS sequence"/>
</dbReference>
<evidence type="ECO:0000313" key="2">
    <source>
        <dbReference type="EMBL" id="GAV22840.1"/>
    </source>
</evidence>
<comment type="caution">
    <text evidence="2">The sequence shown here is derived from an EMBL/GenBank/DDBJ whole genome shotgun (WGS) entry which is preliminary data.</text>
</comment>
<keyword evidence="3" id="KW-1185">Reference proteome</keyword>
<evidence type="ECO:0000313" key="3">
    <source>
        <dbReference type="Proteomes" id="UP000187485"/>
    </source>
</evidence>
<sequence length="74" mass="7838">MAVLANKVGTVLRLKLVVGDDGSGNPVYAFRSYSNIKPTASNDDLYAVAVALAGLSSYPLNGVFRNDTELLYNG</sequence>
<dbReference type="Pfam" id="PF07872">
    <property type="entry name" value="DUF1659"/>
    <property type="match status" value="1"/>
</dbReference>
<reference evidence="3" key="1">
    <citation type="submission" date="2016-12" db="EMBL/GenBank/DDBJ databases">
        <title>Draft Genome Sequences od Carboxydothermus pertinax and islandicus, Hydrogenogenic Carboxydotrophic Bacteria.</title>
        <authorList>
            <person name="Fukuyama Y."/>
            <person name="Ohmae K."/>
            <person name="Yoneda Y."/>
            <person name="Yoshida T."/>
            <person name="Sako Y."/>
        </authorList>
    </citation>
    <scope>NUCLEOTIDE SEQUENCE [LARGE SCALE GENOMIC DNA]</scope>
    <source>
        <strain evidence="3">Ug1</strain>
    </source>
</reference>
<proteinExistence type="predicted"/>